<dbReference type="PANTHER" id="PTHR31480">
    <property type="entry name" value="BIFUNCTIONAL LYCOPENE CYCLASE/PHYTOENE SYNTHASE"/>
    <property type="match status" value="1"/>
</dbReference>
<dbReference type="RefSeq" id="WP_236881822.1">
    <property type="nucleotide sequence ID" value="NZ_CP137757.1"/>
</dbReference>
<dbReference type="InterPro" id="IPR044843">
    <property type="entry name" value="Trans_IPPS_bact-type"/>
</dbReference>
<keyword evidence="3" id="KW-1185">Reference proteome</keyword>
<dbReference type="KEGG" id="cpsk:Q0N40_06970"/>
<dbReference type="Gene3D" id="1.10.600.10">
    <property type="entry name" value="Farnesyl Diphosphate Synthase"/>
    <property type="match status" value="1"/>
</dbReference>
<dbReference type="SUPFAM" id="SSF48576">
    <property type="entry name" value="Terpenoid synthases"/>
    <property type="match status" value="1"/>
</dbReference>
<dbReference type="GO" id="GO:0004311">
    <property type="term" value="F:geranylgeranyl diphosphate synthase activity"/>
    <property type="evidence" value="ECO:0007669"/>
    <property type="project" value="InterPro"/>
</dbReference>
<accession>A0AAU0PZE6</accession>
<evidence type="ECO:0000313" key="2">
    <source>
        <dbReference type="EMBL" id="WPF24293.1"/>
    </source>
</evidence>
<dbReference type="Pfam" id="PF00494">
    <property type="entry name" value="SQS_PSY"/>
    <property type="match status" value="1"/>
</dbReference>
<evidence type="ECO:0000313" key="3">
    <source>
        <dbReference type="Proteomes" id="UP001174314"/>
    </source>
</evidence>
<evidence type="ECO:0000256" key="1">
    <source>
        <dbReference type="SAM" id="MobiDB-lite"/>
    </source>
</evidence>
<proteinExistence type="predicted"/>
<dbReference type="Proteomes" id="UP001174314">
    <property type="component" value="Chromosome"/>
</dbReference>
<sequence>MTSEPPTEPSTDMTALDDRAENSNAEGTHSHATSDDARARLYASTAELYDRVAARLSSRLIRAYSTSFTLSTRLLGPRVRQDIHNLYGIVRVADEVVDGAAGGHGLPPEAIQDVLNDYEQRVHKGCATGFSTDPIIHAFAGTARSCDIKSSHLAAFFESMRADIPSSSSPSTPASPSTNQHVPQSTTVYDAETRDTYIYGSAEVIGLMCLSIFLRDETPSPTDRHTMEEGARHLGAAFQKINFLRDYAADKDGLNRDYVAHGQPLNDETKDSFLAEIYRDLSIAHQAIPLLPVNSRLGVRAAYALFLKLAHSLEHTPAQKVTSSRIRVGNATKLLTTAQSVVAGETRRFRTRHRRGANS</sequence>
<protein>
    <submittedName>
        <fullName evidence="2">Squalene/phytoene synthase family protein</fullName>
    </submittedName>
</protein>
<dbReference type="AlphaFoldDB" id="A0AAU0PZE6"/>
<feature type="region of interest" description="Disordered" evidence="1">
    <location>
        <begin position="1"/>
        <end position="36"/>
    </location>
</feature>
<dbReference type="SFLD" id="SFLDS00005">
    <property type="entry name" value="Isoprenoid_Synthase_Type_I"/>
    <property type="match status" value="1"/>
</dbReference>
<dbReference type="SFLD" id="SFLDG01212">
    <property type="entry name" value="Phytoene_synthase_like"/>
    <property type="match status" value="1"/>
</dbReference>
<name>A0AAU0PZE6_9CORY</name>
<feature type="region of interest" description="Disordered" evidence="1">
    <location>
        <begin position="164"/>
        <end position="187"/>
    </location>
</feature>
<dbReference type="InterPro" id="IPR008949">
    <property type="entry name" value="Isoprenoid_synthase_dom_sf"/>
</dbReference>
<organism evidence="2 3">
    <name type="scientific">Corynebacterium pseudokroppenstedtii</name>
    <dbReference type="NCBI Taxonomy" id="2804917"/>
    <lineage>
        <taxon>Bacteria</taxon>
        <taxon>Bacillati</taxon>
        <taxon>Actinomycetota</taxon>
        <taxon>Actinomycetes</taxon>
        <taxon>Mycobacteriales</taxon>
        <taxon>Corynebacteriaceae</taxon>
        <taxon>Corynebacterium</taxon>
    </lineage>
</organism>
<dbReference type="InterPro" id="IPR002060">
    <property type="entry name" value="Squ/phyt_synthse"/>
</dbReference>
<dbReference type="SFLD" id="SFLDG01018">
    <property type="entry name" value="Squalene/Phytoene_Synthase_Lik"/>
    <property type="match status" value="1"/>
</dbReference>
<dbReference type="EMBL" id="CP137757">
    <property type="protein sequence ID" value="WPF24293.1"/>
    <property type="molecule type" value="Genomic_DNA"/>
</dbReference>
<reference evidence="2 3" key="1">
    <citation type="submission" date="2023-10" db="EMBL/GenBank/DDBJ databases">
        <title>complete genome sequence of Corynebacterium pseudokroppenstedtii P15-C1.</title>
        <authorList>
            <person name="Bruggemann H."/>
            <person name="Poehlein A."/>
        </authorList>
    </citation>
    <scope>NUCLEOTIDE SEQUENCE [LARGE SCALE GENOMIC DNA]</scope>
    <source>
        <strain evidence="2 3">P15_C1</strain>
    </source>
</reference>
<gene>
    <name evidence="2" type="ORF">Q0N40_06970</name>
</gene>
<feature type="compositionally biased region" description="Polar residues" evidence="1">
    <location>
        <begin position="1"/>
        <end position="13"/>
    </location>
</feature>
<feature type="compositionally biased region" description="Low complexity" evidence="1">
    <location>
        <begin position="165"/>
        <end position="178"/>
    </location>
</feature>